<sequence length="32" mass="3613">MASNFPTPVDITDRTFLIELSEIALVQYNADQ</sequence>
<reference evidence="1 2" key="1">
    <citation type="journal article" date="2018" name="Front. Plant Sci.">
        <title>Red Clover (Trifolium pratense) and Zigzag Clover (T. medium) - A Picture of Genomic Similarities and Differences.</title>
        <authorList>
            <person name="Dluhosova J."/>
            <person name="Istvanek J."/>
            <person name="Nedelnik J."/>
            <person name="Repkova J."/>
        </authorList>
    </citation>
    <scope>NUCLEOTIDE SEQUENCE [LARGE SCALE GENOMIC DNA]</scope>
    <source>
        <strain evidence="2">cv. 10/8</strain>
        <tissue evidence="1">Leaf</tissue>
    </source>
</reference>
<dbReference type="AlphaFoldDB" id="A0A392RB08"/>
<dbReference type="EMBL" id="LXQA010203368">
    <property type="protein sequence ID" value="MCI33312.1"/>
    <property type="molecule type" value="Genomic_DNA"/>
</dbReference>
<dbReference type="Proteomes" id="UP000265520">
    <property type="component" value="Unassembled WGS sequence"/>
</dbReference>
<protein>
    <submittedName>
        <fullName evidence="1">Uncharacterized protein</fullName>
    </submittedName>
</protein>
<name>A0A392RB08_9FABA</name>
<evidence type="ECO:0000313" key="1">
    <source>
        <dbReference type="EMBL" id="MCI33312.1"/>
    </source>
</evidence>
<organism evidence="1 2">
    <name type="scientific">Trifolium medium</name>
    <dbReference type="NCBI Taxonomy" id="97028"/>
    <lineage>
        <taxon>Eukaryota</taxon>
        <taxon>Viridiplantae</taxon>
        <taxon>Streptophyta</taxon>
        <taxon>Embryophyta</taxon>
        <taxon>Tracheophyta</taxon>
        <taxon>Spermatophyta</taxon>
        <taxon>Magnoliopsida</taxon>
        <taxon>eudicotyledons</taxon>
        <taxon>Gunneridae</taxon>
        <taxon>Pentapetalae</taxon>
        <taxon>rosids</taxon>
        <taxon>fabids</taxon>
        <taxon>Fabales</taxon>
        <taxon>Fabaceae</taxon>
        <taxon>Papilionoideae</taxon>
        <taxon>50 kb inversion clade</taxon>
        <taxon>NPAAA clade</taxon>
        <taxon>Hologalegina</taxon>
        <taxon>IRL clade</taxon>
        <taxon>Trifolieae</taxon>
        <taxon>Trifolium</taxon>
    </lineage>
</organism>
<proteinExistence type="predicted"/>
<keyword evidence="2" id="KW-1185">Reference proteome</keyword>
<comment type="caution">
    <text evidence="1">The sequence shown here is derived from an EMBL/GenBank/DDBJ whole genome shotgun (WGS) entry which is preliminary data.</text>
</comment>
<accession>A0A392RB08</accession>
<evidence type="ECO:0000313" key="2">
    <source>
        <dbReference type="Proteomes" id="UP000265520"/>
    </source>
</evidence>
<feature type="non-terminal residue" evidence="1">
    <location>
        <position position="32"/>
    </location>
</feature>